<evidence type="ECO:0000256" key="5">
    <source>
        <dbReference type="ARBA" id="ARBA00022989"/>
    </source>
</evidence>
<keyword evidence="8" id="KW-0804">Transcription</keyword>
<sequence length="249" mass="25165">MSAADLHTLTGAYAAHALDPAEAAEFERHLARCPACAQEVAEFTATLARLGAAEAVVPPAALKDRVMAALPTVRQDPPQTGAGPAAGRSRGRWRRHGPTLALAACLAAAAGFGGLAVQQHRQADEARARAAALQQRQDAFADLLTAPDARSAAAAAAGGSGLGTVVWSESRGRAGFLASGLPALADGTTYELWFNDSGTMRPAGLLPRSDGALLLTGPVDAAKGVGVTVEPAAGSLHPSGAPIMLIPFA</sequence>
<evidence type="ECO:0000313" key="13">
    <source>
        <dbReference type="EMBL" id="MCP2311558.1"/>
    </source>
</evidence>
<accession>A0ABT1J2A7</accession>
<dbReference type="PANTHER" id="PTHR37461:SF1">
    <property type="entry name" value="ANTI-SIGMA-K FACTOR RSKA"/>
    <property type="match status" value="1"/>
</dbReference>
<dbReference type="InterPro" id="IPR018764">
    <property type="entry name" value="RskA_C"/>
</dbReference>
<keyword evidence="7" id="KW-0472">Membrane</keyword>
<reference evidence="13 14" key="1">
    <citation type="submission" date="2022-06" db="EMBL/GenBank/DDBJ databases">
        <title>Sequencing the genomes of 1000 actinobacteria strains.</title>
        <authorList>
            <person name="Klenk H.-P."/>
        </authorList>
    </citation>
    <scope>NUCLEOTIDE SEQUENCE [LARGE SCALE GENOMIC DNA]</scope>
    <source>
        <strain evidence="13 14">DSM 41656</strain>
    </source>
</reference>
<comment type="caution">
    <text evidence="13">The sequence shown here is derived from an EMBL/GenBank/DDBJ whole genome shotgun (WGS) entry which is preliminary data.</text>
</comment>
<protein>
    <recommendedName>
        <fullName evidence="10">Regulator of SigK</fullName>
    </recommendedName>
    <alternativeName>
        <fullName evidence="9">Sigma-K anti-sigma factor RskA</fullName>
    </alternativeName>
</protein>
<keyword evidence="4" id="KW-0812">Transmembrane</keyword>
<evidence type="ECO:0000256" key="10">
    <source>
        <dbReference type="ARBA" id="ARBA00030803"/>
    </source>
</evidence>
<proteinExistence type="predicted"/>
<keyword evidence="6" id="KW-0805">Transcription regulation</keyword>
<name>A0ABT1J2A7_9ACTN</name>
<dbReference type="Pfam" id="PF13490">
    <property type="entry name" value="zf-HC2"/>
    <property type="match status" value="1"/>
</dbReference>
<dbReference type="PANTHER" id="PTHR37461">
    <property type="entry name" value="ANTI-SIGMA-K FACTOR RSKA"/>
    <property type="match status" value="1"/>
</dbReference>
<evidence type="ECO:0000256" key="4">
    <source>
        <dbReference type="ARBA" id="ARBA00022692"/>
    </source>
</evidence>
<keyword evidence="5" id="KW-1133">Transmembrane helix</keyword>
<dbReference type="Gene3D" id="1.10.10.1320">
    <property type="entry name" value="Anti-sigma factor, zinc-finger domain"/>
    <property type="match status" value="1"/>
</dbReference>
<dbReference type="Pfam" id="PF10099">
    <property type="entry name" value="RskA_C"/>
    <property type="match status" value="1"/>
</dbReference>
<evidence type="ECO:0000256" key="8">
    <source>
        <dbReference type="ARBA" id="ARBA00023163"/>
    </source>
</evidence>
<feature type="domain" description="Putative zinc-finger" evidence="12">
    <location>
        <begin position="9"/>
        <end position="37"/>
    </location>
</feature>
<keyword evidence="14" id="KW-1185">Reference proteome</keyword>
<evidence type="ECO:0000256" key="9">
    <source>
        <dbReference type="ARBA" id="ARBA00029829"/>
    </source>
</evidence>
<evidence type="ECO:0000256" key="6">
    <source>
        <dbReference type="ARBA" id="ARBA00023015"/>
    </source>
</evidence>
<evidence type="ECO:0000256" key="3">
    <source>
        <dbReference type="ARBA" id="ARBA00022475"/>
    </source>
</evidence>
<evidence type="ECO:0000256" key="7">
    <source>
        <dbReference type="ARBA" id="ARBA00023136"/>
    </source>
</evidence>
<comment type="subcellular location">
    <subcellularLocation>
        <location evidence="2">Cell membrane</location>
    </subcellularLocation>
    <subcellularLocation>
        <location evidence="1">Membrane</location>
        <topology evidence="1">Single-pass membrane protein</topology>
    </subcellularLocation>
</comment>
<gene>
    <name evidence="13" type="ORF">FHR36_004721</name>
</gene>
<evidence type="ECO:0000259" key="12">
    <source>
        <dbReference type="Pfam" id="PF13490"/>
    </source>
</evidence>
<dbReference type="InterPro" id="IPR051474">
    <property type="entry name" value="Anti-sigma-K/W_factor"/>
</dbReference>
<feature type="domain" description="Anti-sigma K factor RskA C-terminal" evidence="11">
    <location>
        <begin position="102"/>
        <end position="240"/>
    </location>
</feature>
<evidence type="ECO:0000256" key="2">
    <source>
        <dbReference type="ARBA" id="ARBA00004236"/>
    </source>
</evidence>
<evidence type="ECO:0000313" key="14">
    <source>
        <dbReference type="Proteomes" id="UP001206483"/>
    </source>
</evidence>
<dbReference type="RefSeq" id="WP_253800152.1">
    <property type="nucleotide sequence ID" value="NZ_JAMZDX010000004.1"/>
</dbReference>
<keyword evidence="3" id="KW-1003">Cell membrane</keyword>
<dbReference type="InterPro" id="IPR027383">
    <property type="entry name" value="Znf_put"/>
</dbReference>
<dbReference type="Proteomes" id="UP001206483">
    <property type="component" value="Unassembled WGS sequence"/>
</dbReference>
<evidence type="ECO:0000259" key="11">
    <source>
        <dbReference type="Pfam" id="PF10099"/>
    </source>
</evidence>
<dbReference type="EMBL" id="JAMZDX010000004">
    <property type="protein sequence ID" value="MCP2311558.1"/>
    <property type="molecule type" value="Genomic_DNA"/>
</dbReference>
<organism evidence="13 14">
    <name type="scientific">Kitasatospora paracochleata</name>
    <dbReference type="NCBI Taxonomy" id="58354"/>
    <lineage>
        <taxon>Bacteria</taxon>
        <taxon>Bacillati</taxon>
        <taxon>Actinomycetota</taxon>
        <taxon>Actinomycetes</taxon>
        <taxon>Kitasatosporales</taxon>
        <taxon>Streptomycetaceae</taxon>
        <taxon>Kitasatospora</taxon>
    </lineage>
</organism>
<evidence type="ECO:0000256" key="1">
    <source>
        <dbReference type="ARBA" id="ARBA00004167"/>
    </source>
</evidence>
<dbReference type="InterPro" id="IPR041916">
    <property type="entry name" value="Anti_sigma_zinc_sf"/>
</dbReference>